<protein>
    <submittedName>
        <fullName evidence="1">Uncharacterized protein</fullName>
    </submittedName>
</protein>
<dbReference type="EMBL" id="MOOE01000002">
    <property type="protein sequence ID" value="KAK1537023.1"/>
    <property type="molecule type" value="Genomic_DNA"/>
</dbReference>
<evidence type="ECO:0000313" key="2">
    <source>
        <dbReference type="Proteomes" id="UP001240678"/>
    </source>
</evidence>
<sequence length="54" mass="5989">MGSTESCRREKFELPMSTRLTLGNYPEVPSGGCPYAPDCICPPLTIQRPWLVSC</sequence>
<gene>
    <name evidence="1" type="ORF">CCOS01_02343</name>
</gene>
<organism evidence="1 2">
    <name type="scientific">Colletotrichum costaricense</name>
    <dbReference type="NCBI Taxonomy" id="1209916"/>
    <lineage>
        <taxon>Eukaryota</taxon>
        <taxon>Fungi</taxon>
        <taxon>Dikarya</taxon>
        <taxon>Ascomycota</taxon>
        <taxon>Pezizomycotina</taxon>
        <taxon>Sordariomycetes</taxon>
        <taxon>Hypocreomycetidae</taxon>
        <taxon>Glomerellales</taxon>
        <taxon>Glomerellaceae</taxon>
        <taxon>Colletotrichum</taxon>
        <taxon>Colletotrichum acutatum species complex</taxon>
    </lineage>
</organism>
<proteinExistence type="predicted"/>
<name>A0AAJ0E6D7_9PEZI</name>
<keyword evidence="2" id="KW-1185">Reference proteome</keyword>
<evidence type="ECO:0000313" key="1">
    <source>
        <dbReference type="EMBL" id="KAK1537023.1"/>
    </source>
</evidence>
<reference evidence="1 2" key="1">
    <citation type="submission" date="2016-10" db="EMBL/GenBank/DDBJ databases">
        <title>The genome sequence of Colletotrichum fioriniae PJ7.</title>
        <authorList>
            <person name="Baroncelli R."/>
        </authorList>
    </citation>
    <scope>NUCLEOTIDE SEQUENCE [LARGE SCALE GENOMIC DNA]</scope>
    <source>
        <strain evidence="1 2">IMI 309622</strain>
    </source>
</reference>
<dbReference type="Proteomes" id="UP001240678">
    <property type="component" value="Unassembled WGS sequence"/>
</dbReference>
<dbReference type="GeneID" id="85334081"/>
<accession>A0AAJ0E6D7</accession>
<dbReference type="AlphaFoldDB" id="A0AAJ0E6D7"/>
<comment type="caution">
    <text evidence="1">The sequence shown here is derived from an EMBL/GenBank/DDBJ whole genome shotgun (WGS) entry which is preliminary data.</text>
</comment>
<dbReference type="RefSeq" id="XP_060319184.1">
    <property type="nucleotide sequence ID" value="XM_060450534.1"/>
</dbReference>